<feature type="transmembrane region" description="Helical" evidence="3">
    <location>
        <begin position="12"/>
        <end position="31"/>
    </location>
</feature>
<reference evidence="6" key="1">
    <citation type="journal article" date="2019" name="Int. J. Syst. Evol. Microbiol.">
        <title>The Global Catalogue of Microorganisms (GCM) 10K type strain sequencing project: providing services to taxonomists for standard genome sequencing and annotation.</title>
        <authorList>
            <consortium name="The Broad Institute Genomics Platform"/>
            <consortium name="The Broad Institute Genome Sequencing Center for Infectious Disease"/>
            <person name="Wu L."/>
            <person name="Ma J."/>
        </authorList>
    </citation>
    <scope>NUCLEOTIDE SEQUENCE [LARGE SCALE GENOMIC DNA]</scope>
    <source>
        <strain evidence="6">CGMCC 1.15044</strain>
    </source>
</reference>
<dbReference type="InterPro" id="IPR013974">
    <property type="entry name" value="SAF"/>
</dbReference>
<keyword evidence="6" id="KW-1185">Reference proteome</keyword>
<keyword evidence="3" id="KW-1133">Transmembrane helix</keyword>
<protein>
    <recommendedName>
        <fullName evidence="4">SAF domain-containing protein</fullName>
    </recommendedName>
</protein>
<dbReference type="EMBL" id="BMHF01000001">
    <property type="protein sequence ID" value="GGA24983.1"/>
    <property type="molecule type" value="Genomic_DNA"/>
</dbReference>
<proteinExistence type="predicted"/>
<evidence type="ECO:0000313" key="6">
    <source>
        <dbReference type="Proteomes" id="UP000609323"/>
    </source>
</evidence>
<evidence type="ECO:0000256" key="3">
    <source>
        <dbReference type="SAM" id="Phobius"/>
    </source>
</evidence>
<dbReference type="CDD" id="cd11614">
    <property type="entry name" value="SAF_CpaB_FlgA_like"/>
    <property type="match status" value="1"/>
</dbReference>
<evidence type="ECO:0000259" key="4">
    <source>
        <dbReference type="SMART" id="SM00858"/>
    </source>
</evidence>
<feature type="domain" description="SAF" evidence="4">
    <location>
        <begin position="64"/>
        <end position="126"/>
    </location>
</feature>
<dbReference type="Pfam" id="PF08666">
    <property type="entry name" value="SAF"/>
    <property type="match status" value="1"/>
</dbReference>
<dbReference type="Proteomes" id="UP000609323">
    <property type="component" value="Unassembled WGS sequence"/>
</dbReference>
<keyword evidence="3" id="KW-0472">Membrane</keyword>
<evidence type="ECO:0000256" key="1">
    <source>
        <dbReference type="SAM" id="Coils"/>
    </source>
</evidence>
<accession>A0ABQ1FQE1</accession>
<feature type="region of interest" description="Disordered" evidence="2">
    <location>
        <begin position="284"/>
        <end position="311"/>
    </location>
</feature>
<organism evidence="5 6">
    <name type="scientific">Paenibacillus physcomitrellae</name>
    <dbReference type="NCBI Taxonomy" id="1619311"/>
    <lineage>
        <taxon>Bacteria</taxon>
        <taxon>Bacillati</taxon>
        <taxon>Bacillota</taxon>
        <taxon>Bacilli</taxon>
        <taxon>Bacillales</taxon>
        <taxon>Paenibacillaceae</taxon>
        <taxon>Paenibacillus</taxon>
    </lineage>
</organism>
<keyword evidence="3" id="KW-0812">Transmembrane</keyword>
<comment type="caution">
    <text evidence="5">The sequence shown here is derived from an EMBL/GenBank/DDBJ whole genome shotgun (WGS) entry which is preliminary data.</text>
</comment>
<name>A0ABQ1FQE1_9BACL</name>
<evidence type="ECO:0000256" key="2">
    <source>
        <dbReference type="SAM" id="MobiDB-lite"/>
    </source>
</evidence>
<keyword evidence="1" id="KW-0175">Coiled coil</keyword>
<gene>
    <name evidence="5" type="ORF">GCM10010917_07340</name>
</gene>
<dbReference type="Gene3D" id="3.90.1210.10">
    <property type="entry name" value="Antifreeze-like/N-acetylneuraminic acid synthase C-terminal domain"/>
    <property type="match status" value="1"/>
</dbReference>
<dbReference type="RefSeq" id="WP_094093108.1">
    <property type="nucleotide sequence ID" value="NZ_BMHF01000001.1"/>
</dbReference>
<sequence length="311" mass="34302">MIRIRTKTRHVIYGAAAGVCVSALLLSGLFVQSEMRQAKEKSRLQQQYSAEVERLKQEANAVLMKGWVPSRAIAAGQKIQQDDLVPVELPKTSVPANFIASSENIAGRTAKVELDANTLITESLLFQEEATPGDLRNREMSFVQLPISLNKGDMVDIRIQFPTGEDYILLSKKMVYELKKPTLTVTLDEHEILMLSSAIVDAYLHKASIYALTYVEPGLQEKAIPTYPANQQVMKLLDRDPNIAVKAETYLKSQASRDLLEKSLNTVSEQNALNFAGSQAETAATAAASLQQEDQEAEPPWDAPQTELAGN</sequence>
<dbReference type="SMART" id="SM00858">
    <property type="entry name" value="SAF"/>
    <property type="match status" value="1"/>
</dbReference>
<evidence type="ECO:0000313" key="5">
    <source>
        <dbReference type="EMBL" id="GGA24983.1"/>
    </source>
</evidence>
<feature type="coiled-coil region" evidence="1">
    <location>
        <begin position="38"/>
        <end position="65"/>
    </location>
</feature>